<protein>
    <recommendedName>
        <fullName evidence="4">PHD-type domain-containing protein</fullName>
    </recommendedName>
</protein>
<dbReference type="Proteomes" id="UP001153292">
    <property type="component" value="Chromosome 1"/>
</dbReference>
<gene>
    <name evidence="2" type="ORF">CHILSU_LOCUS276</name>
</gene>
<organism evidence="2 3">
    <name type="scientific">Chilo suppressalis</name>
    <name type="common">Asiatic rice borer moth</name>
    <dbReference type="NCBI Taxonomy" id="168631"/>
    <lineage>
        <taxon>Eukaryota</taxon>
        <taxon>Metazoa</taxon>
        <taxon>Ecdysozoa</taxon>
        <taxon>Arthropoda</taxon>
        <taxon>Hexapoda</taxon>
        <taxon>Insecta</taxon>
        <taxon>Pterygota</taxon>
        <taxon>Neoptera</taxon>
        <taxon>Endopterygota</taxon>
        <taxon>Lepidoptera</taxon>
        <taxon>Glossata</taxon>
        <taxon>Ditrysia</taxon>
        <taxon>Pyraloidea</taxon>
        <taxon>Crambidae</taxon>
        <taxon>Crambinae</taxon>
        <taxon>Chilo</taxon>
    </lineage>
</organism>
<evidence type="ECO:0008006" key="4">
    <source>
        <dbReference type="Google" id="ProtNLM"/>
    </source>
</evidence>
<dbReference type="InterPro" id="IPR013083">
    <property type="entry name" value="Znf_RING/FYVE/PHD"/>
</dbReference>
<proteinExistence type="predicted"/>
<dbReference type="EMBL" id="OU963894">
    <property type="protein sequence ID" value="CAH0397211.1"/>
    <property type="molecule type" value="Genomic_DNA"/>
</dbReference>
<keyword evidence="3" id="KW-1185">Reference proteome</keyword>
<evidence type="ECO:0000256" key="1">
    <source>
        <dbReference type="SAM" id="Coils"/>
    </source>
</evidence>
<keyword evidence="1" id="KW-0175">Coiled coil</keyword>
<dbReference type="SUPFAM" id="SSF57903">
    <property type="entry name" value="FYVE/PHD zinc finger"/>
    <property type="match status" value="1"/>
</dbReference>
<feature type="coiled-coil region" evidence="1">
    <location>
        <begin position="112"/>
        <end position="149"/>
    </location>
</feature>
<reference evidence="2" key="1">
    <citation type="submission" date="2021-12" db="EMBL/GenBank/DDBJ databases">
        <authorList>
            <person name="King R."/>
        </authorList>
    </citation>
    <scope>NUCLEOTIDE SEQUENCE</scope>
</reference>
<dbReference type="Gene3D" id="3.30.40.10">
    <property type="entry name" value="Zinc/RING finger domain, C3HC4 (zinc finger)"/>
    <property type="match status" value="1"/>
</dbReference>
<accession>A0ABN8AX07</accession>
<dbReference type="InterPro" id="IPR011011">
    <property type="entry name" value="Znf_FYVE_PHD"/>
</dbReference>
<sequence length="211" mass="23737">MKCAVCDESFNDGVQCGVCKKHLDFGCANISEAGYRKLGSDRRTAWKCPQCKQSRLSPVPGGDPSVLDNILTELRGLKQQLASLPTLIEDVKCIKQELSDLKASCEFSSDWLDKQEVRLSDLEQKVSDVKKIELSMNSAVNEISILRKELVQRDQWNRLNNIEIKGVPVKSSENLFSIVEALTETVAYSFPITQLIISQEYPCRILRTNIL</sequence>
<name>A0ABN8AX07_CHISP</name>
<evidence type="ECO:0000313" key="3">
    <source>
        <dbReference type="Proteomes" id="UP001153292"/>
    </source>
</evidence>
<evidence type="ECO:0000313" key="2">
    <source>
        <dbReference type="EMBL" id="CAH0397211.1"/>
    </source>
</evidence>